<sequence>MFWAHHFGDHDEFISNSSSVKGCLVLLIRCLMRPLENLAITNCLLTESDLTHLSQCPSISQLKGLDLSGVTLTDFSPDILQGLLEKVASTLQELDLELCGITDSQLEAILPALSHCSALTSFSVRGNLLSLAIVQKVLGCTTGLPGLCQEFYPPPRESFSSLGTLLPERLAQVRAELYESLRALGRPRTIWISYNPSLSNLYLKNKQTKPLCCP</sequence>
<organism evidence="3 4">
    <name type="scientific">Sus scrofa</name>
    <name type="common">Pig</name>
    <dbReference type="NCBI Taxonomy" id="9823"/>
    <lineage>
        <taxon>Eukaryota</taxon>
        <taxon>Metazoa</taxon>
        <taxon>Chordata</taxon>
        <taxon>Craniata</taxon>
        <taxon>Vertebrata</taxon>
        <taxon>Euteleostomi</taxon>
        <taxon>Mammalia</taxon>
        <taxon>Eutheria</taxon>
        <taxon>Laurasiatheria</taxon>
        <taxon>Artiodactyla</taxon>
        <taxon>Suina</taxon>
        <taxon>Suidae</taxon>
        <taxon>Sus</taxon>
    </lineage>
</organism>
<dbReference type="InterPro" id="IPR032675">
    <property type="entry name" value="LRR_dom_sf"/>
</dbReference>
<dbReference type="SUPFAM" id="SSF52047">
    <property type="entry name" value="RNI-like"/>
    <property type="match status" value="1"/>
</dbReference>
<protein>
    <submittedName>
        <fullName evidence="3">Uncharacterized protein</fullName>
    </submittedName>
</protein>
<dbReference type="Gene3D" id="3.80.10.10">
    <property type="entry name" value="Ribonuclease Inhibitor"/>
    <property type="match status" value="1"/>
</dbReference>
<dbReference type="Proteomes" id="UP000694723">
    <property type="component" value="Unplaced"/>
</dbReference>
<name>A0A8D1UGC7_PIG</name>
<reference evidence="3" key="1">
    <citation type="submission" date="2025-08" db="UniProtKB">
        <authorList>
            <consortium name="Ensembl"/>
        </authorList>
    </citation>
    <scope>IDENTIFICATION</scope>
</reference>
<dbReference type="PANTHER" id="PTHR14224:SF19">
    <property type="entry name" value="PRAME FAMILY MEMBER 11-RELATED"/>
    <property type="match status" value="1"/>
</dbReference>
<keyword evidence="2" id="KW-0677">Repeat</keyword>
<evidence type="ECO:0000313" key="4">
    <source>
        <dbReference type="Proteomes" id="UP000694723"/>
    </source>
</evidence>
<dbReference type="AlphaFoldDB" id="A0A8D1UGC7"/>
<dbReference type="Ensembl" id="ENSSSCT00060005627.1">
    <property type="protein sequence ID" value="ENSSSCP00060001907.1"/>
    <property type="gene ID" value="ENSSSCG00060004531.1"/>
</dbReference>
<dbReference type="PANTHER" id="PTHR14224">
    <property type="entry name" value="SIMILAR TO PREFERENTIALLY EXPRESSED ANTIGEN IN MELANOMA-LIKE 3"/>
    <property type="match status" value="1"/>
</dbReference>
<accession>A0A8D1UGC7</accession>
<evidence type="ECO:0000256" key="2">
    <source>
        <dbReference type="ARBA" id="ARBA00022737"/>
    </source>
</evidence>
<proteinExistence type="predicted"/>
<evidence type="ECO:0000313" key="3">
    <source>
        <dbReference type="Ensembl" id="ENSSSCP00060001907.1"/>
    </source>
</evidence>
<keyword evidence="1" id="KW-0433">Leucine-rich repeat</keyword>
<evidence type="ECO:0000256" key="1">
    <source>
        <dbReference type="ARBA" id="ARBA00022614"/>
    </source>
</evidence>
<dbReference type="InterPro" id="IPR050694">
    <property type="entry name" value="LRRC14/PRAME"/>
</dbReference>